<dbReference type="RefSeq" id="XP_020894882.1">
    <property type="nucleotide sequence ID" value="XM_021039223.2"/>
</dbReference>
<accession>A0A913WVT0</accession>
<evidence type="ECO:0000313" key="4">
    <source>
        <dbReference type="EnsemblMetazoa" id="XP_020894882.1"/>
    </source>
</evidence>
<organism evidence="4 5">
    <name type="scientific">Exaiptasia diaphana</name>
    <name type="common">Tropical sea anemone</name>
    <name type="synonym">Aiptasia pulchella</name>
    <dbReference type="NCBI Taxonomy" id="2652724"/>
    <lineage>
        <taxon>Eukaryota</taxon>
        <taxon>Metazoa</taxon>
        <taxon>Cnidaria</taxon>
        <taxon>Anthozoa</taxon>
        <taxon>Hexacorallia</taxon>
        <taxon>Actiniaria</taxon>
        <taxon>Aiptasiidae</taxon>
        <taxon>Exaiptasia</taxon>
    </lineage>
</organism>
<dbReference type="Proteomes" id="UP000887567">
    <property type="component" value="Unplaced"/>
</dbReference>
<evidence type="ECO:0000256" key="3">
    <source>
        <dbReference type="SAM" id="MobiDB-lite"/>
    </source>
</evidence>
<sequence>MSRSHMLYDNKPLESIPVTPVQWETPWNAENIFRYDSDGGILVEGTVQSRSRFSIRDKTPVNTKWRYVVLHVTVTRAIKRKFDASGKEMEPNFGETKKVSTGYLMSSYKTCAVGEADKLTVYEVLQKISVKELQALTEYKESAYKNCISFWWDEKELEKIELSAGDHIRLRTKGNGPYIDSLSKLDQQTSTVSNYSGGESTGALWTDKVMSFKKEEHEDDDRQEGVDEDEWDD</sequence>
<evidence type="ECO:0000256" key="1">
    <source>
        <dbReference type="ARBA" id="ARBA00008453"/>
    </source>
</evidence>
<dbReference type="GO" id="GO:0051126">
    <property type="term" value="P:negative regulation of actin nucleation"/>
    <property type="evidence" value="ECO:0007669"/>
    <property type="project" value="InterPro"/>
</dbReference>
<reference evidence="4" key="1">
    <citation type="submission" date="2022-11" db="UniProtKB">
        <authorList>
            <consortium name="EnsemblMetazoa"/>
        </authorList>
    </citation>
    <scope>IDENTIFICATION</scope>
</reference>
<dbReference type="GeneID" id="110233892"/>
<comment type="similarity">
    <text evidence="1">Belongs to the Arpin family.</text>
</comment>
<dbReference type="OMA" id="QTVAFWI"/>
<feature type="compositionally biased region" description="Acidic residues" evidence="3">
    <location>
        <begin position="217"/>
        <end position="233"/>
    </location>
</feature>
<dbReference type="OrthoDB" id="5953051at2759"/>
<dbReference type="Pfam" id="PF10574">
    <property type="entry name" value="UPF0552"/>
    <property type="match status" value="1"/>
</dbReference>
<dbReference type="InterPro" id="IPR018889">
    <property type="entry name" value="Arpin"/>
</dbReference>
<dbReference type="PANTHER" id="PTHR31199:SF1">
    <property type="entry name" value="ARPIN"/>
    <property type="match status" value="1"/>
</dbReference>
<proteinExistence type="inferred from homology"/>
<dbReference type="AlphaFoldDB" id="A0A913WVT0"/>
<dbReference type="KEGG" id="epa:110233892"/>
<protein>
    <recommendedName>
        <fullName evidence="2">Arpin</fullName>
    </recommendedName>
</protein>
<evidence type="ECO:0000313" key="5">
    <source>
        <dbReference type="Proteomes" id="UP000887567"/>
    </source>
</evidence>
<keyword evidence="5" id="KW-1185">Reference proteome</keyword>
<dbReference type="PANTHER" id="PTHR31199">
    <property type="entry name" value="ARPIN"/>
    <property type="match status" value="1"/>
</dbReference>
<name>A0A913WVT0_EXADI</name>
<evidence type="ECO:0000256" key="2">
    <source>
        <dbReference type="ARBA" id="ARBA00019314"/>
    </source>
</evidence>
<dbReference type="EnsemblMetazoa" id="XM_021039223.2">
    <property type="protein sequence ID" value="XP_020894882.1"/>
    <property type="gene ID" value="LOC110233892"/>
</dbReference>
<feature type="region of interest" description="Disordered" evidence="3">
    <location>
        <begin position="214"/>
        <end position="233"/>
    </location>
</feature>